<feature type="compositionally biased region" description="Low complexity" evidence="1">
    <location>
        <begin position="107"/>
        <end position="120"/>
    </location>
</feature>
<feature type="compositionally biased region" description="Low complexity" evidence="1">
    <location>
        <begin position="78"/>
        <end position="90"/>
    </location>
</feature>
<keyword evidence="3" id="KW-1185">Reference proteome</keyword>
<dbReference type="Proteomes" id="UP000186922">
    <property type="component" value="Unassembled WGS sequence"/>
</dbReference>
<feature type="region of interest" description="Disordered" evidence="1">
    <location>
        <begin position="74"/>
        <end position="196"/>
    </location>
</feature>
<sequence length="321" mass="34784">MAASASSAQILAVAEPATSGAGTYSIQMTECQSCLKNATTISTMLAVMQQQAQTLKEQQGTIANLITMLSNATGNGMSNLPSQRSESSSSRLHQLMKTPSTRSKGVSQSQSQKSPASKGSLNRSVYSPGGSPPRANPRGWPPKYGYTPKATPAGKTKKRALDDDFQPSEDEVDSEDKSAAEDDEGGNDNNNDADDDTVTKIWIRGTANEKCPCPLAECANRKFAAADMYYLRRHFVQVHKGTHPNPYFVIQCPVDDCGAEFEQSLREMRKHLTKEHNDLYPPSARKTKESNITQQEAENVDENGEGNGDDEAAVSDVVSEE</sequence>
<feature type="region of interest" description="Disordered" evidence="1">
    <location>
        <begin position="274"/>
        <end position="321"/>
    </location>
</feature>
<dbReference type="EMBL" id="BDGG01000013">
    <property type="protein sequence ID" value="GAV06042.1"/>
    <property type="molecule type" value="Genomic_DNA"/>
</dbReference>
<feature type="compositionally biased region" description="Acidic residues" evidence="1">
    <location>
        <begin position="298"/>
        <end position="321"/>
    </location>
</feature>
<gene>
    <name evidence="2" type="primary">RvY_16081-1</name>
    <name evidence="2" type="synonym">RvY_16081.1</name>
    <name evidence="2" type="ORF">RvY_16081</name>
</gene>
<evidence type="ECO:0000313" key="3">
    <source>
        <dbReference type="Proteomes" id="UP000186922"/>
    </source>
</evidence>
<dbReference type="OrthoDB" id="10067883at2759"/>
<accession>A0A1D1VX68</accession>
<feature type="compositionally biased region" description="Polar residues" evidence="1">
    <location>
        <begin position="97"/>
        <end position="106"/>
    </location>
</feature>
<evidence type="ECO:0000313" key="2">
    <source>
        <dbReference type="EMBL" id="GAV06042.1"/>
    </source>
</evidence>
<feature type="compositionally biased region" description="Acidic residues" evidence="1">
    <location>
        <begin position="181"/>
        <end position="196"/>
    </location>
</feature>
<evidence type="ECO:0000256" key="1">
    <source>
        <dbReference type="SAM" id="MobiDB-lite"/>
    </source>
</evidence>
<feature type="compositionally biased region" description="Acidic residues" evidence="1">
    <location>
        <begin position="163"/>
        <end position="174"/>
    </location>
</feature>
<proteinExistence type="predicted"/>
<reference evidence="2 3" key="1">
    <citation type="journal article" date="2016" name="Nat. Commun.">
        <title>Extremotolerant tardigrade genome and improved radiotolerance of human cultured cells by tardigrade-unique protein.</title>
        <authorList>
            <person name="Hashimoto T."/>
            <person name="Horikawa D.D."/>
            <person name="Saito Y."/>
            <person name="Kuwahara H."/>
            <person name="Kozuka-Hata H."/>
            <person name="Shin-I T."/>
            <person name="Minakuchi Y."/>
            <person name="Ohishi K."/>
            <person name="Motoyama A."/>
            <person name="Aizu T."/>
            <person name="Enomoto A."/>
            <person name="Kondo K."/>
            <person name="Tanaka S."/>
            <person name="Hara Y."/>
            <person name="Koshikawa S."/>
            <person name="Sagara H."/>
            <person name="Miura T."/>
            <person name="Yokobori S."/>
            <person name="Miyagawa K."/>
            <person name="Suzuki Y."/>
            <person name="Kubo T."/>
            <person name="Oyama M."/>
            <person name="Kohara Y."/>
            <person name="Fujiyama A."/>
            <person name="Arakawa K."/>
            <person name="Katayama T."/>
            <person name="Toyoda A."/>
            <person name="Kunieda T."/>
        </authorList>
    </citation>
    <scope>NUCLEOTIDE SEQUENCE [LARGE SCALE GENOMIC DNA]</scope>
    <source>
        <strain evidence="2 3">YOKOZUNA-1</strain>
    </source>
</reference>
<dbReference type="AlphaFoldDB" id="A0A1D1VX68"/>
<comment type="caution">
    <text evidence="2">The sequence shown here is derived from an EMBL/GenBank/DDBJ whole genome shotgun (WGS) entry which is preliminary data.</text>
</comment>
<protein>
    <submittedName>
        <fullName evidence="2">Uncharacterized protein</fullName>
    </submittedName>
</protein>
<organism evidence="2 3">
    <name type="scientific">Ramazzottius varieornatus</name>
    <name type="common">Water bear</name>
    <name type="synonym">Tardigrade</name>
    <dbReference type="NCBI Taxonomy" id="947166"/>
    <lineage>
        <taxon>Eukaryota</taxon>
        <taxon>Metazoa</taxon>
        <taxon>Ecdysozoa</taxon>
        <taxon>Tardigrada</taxon>
        <taxon>Eutardigrada</taxon>
        <taxon>Parachela</taxon>
        <taxon>Hypsibioidea</taxon>
        <taxon>Ramazzottiidae</taxon>
        <taxon>Ramazzottius</taxon>
    </lineage>
</organism>
<name>A0A1D1VX68_RAMVA</name>